<dbReference type="AlphaFoldDB" id="A0A8S9QI47"/>
<organism evidence="1 2">
    <name type="scientific">Brassica cretica</name>
    <name type="common">Mustard</name>
    <dbReference type="NCBI Taxonomy" id="69181"/>
    <lineage>
        <taxon>Eukaryota</taxon>
        <taxon>Viridiplantae</taxon>
        <taxon>Streptophyta</taxon>
        <taxon>Embryophyta</taxon>
        <taxon>Tracheophyta</taxon>
        <taxon>Spermatophyta</taxon>
        <taxon>Magnoliopsida</taxon>
        <taxon>eudicotyledons</taxon>
        <taxon>Gunneridae</taxon>
        <taxon>Pentapetalae</taxon>
        <taxon>rosids</taxon>
        <taxon>malvids</taxon>
        <taxon>Brassicales</taxon>
        <taxon>Brassicaceae</taxon>
        <taxon>Brassiceae</taxon>
        <taxon>Brassica</taxon>
    </lineage>
</organism>
<gene>
    <name evidence="1" type="ORF">F2Q69_00021223</name>
</gene>
<comment type="caution">
    <text evidence="1">The sequence shown here is derived from an EMBL/GenBank/DDBJ whole genome shotgun (WGS) entry which is preliminary data.</text>
</comment>
<protein>
    <submittedName>
        <fullName evidence="1">Uncharacterized protein</fullName>
    </submittedName>
</protein>
<evidence type="ECO:0000313" key="1">
    <source>
        <dbReference type="EMBL" id="KAF3539392.1"/>
    </source>
</evidence>
<evidence type="ECO:0000313" key="2">
    <source>
        <dbReference type="Proteomes" id="UP000712600"/>
    </source>
</evidence>
<dbReference type="Proteomes" id="UP000712600">
    <property type="component" value="Unassembled WGS sequence"/>
</dbReference>
<sequence>MHGLMSYRRFGRARSLRSDRTLVRARSLHSDRAEHAFGHCVTILLELLSDDSRFFRKEKHEMSSKKRSSKKGSFPANVSEELRVPKMEFVPHSVDPAENEAWWVACYGSITPPLEKSFPVMNRCPVEAGAPSRRSCDRSETRTLLVAWISGSLASLSALAAVDPSLILSQFFLLYPIEVFFFLCHGPFERRVLPSGLASRSSRMDVGTSVRVIGLVAYVQIDPLDIASFVAPGGRWKVLRGRLCA</sequence>
<reference evidence="1" key="1">
    <citation type="submission" date="2019-12" db="EMBL/GenBank/DDBJ databases">
        <title>Genome sequencing and annotation of Brassica cretica.</title>
        <authorList>
            <person name="Studholme D.J."/>
            <person name="Sarris P."/>
        </authorList>
    </citation>
    <scope>NUCLEOTIDE SEQUENCE</scope>
    <source>
        <strain evidence="1">PFS-109/04</strain>
        <tissue evidence="1">Leaf</tissue>
    </source>
</reference>
<name>A0A8S9QI47_BRACR</name>
<dbReference type="EMBL" id="QGKX02001290">
    <property type="protein sequence ID" value="KAF3539392.1"/>
    <property type="molecule type" value="Genomic_DNA"/>
</dbReference>
<proteinExistence type="predicted"/>
<accession>A0A8S9QI47</accession>